<evidence type="ECO:0000313" key="2">
    <source>
        <dbReference type="EMBL" id="NKX90343.1"/>
    </source>
</evidence>
<keyword evidence="1" id="KW-0812">Transmembrane</keyword>
<dbReference type="Proteomes" id="UP000572007">
    <property type="component" value="Unassembled WGS sequence"/>
</dbReference>
<keyword evidence="3" id="KW-1185">Reference proteome</keyword>
<sequence>MYRWAPAQRVALILPAALDIGAILVPVAATGTRQWEFRAGILHRPKSSRAGRADVA</sequence>
<evidence type="ECO:0000256" key="1">
    <source>
        <dbReference type="SAM" id="Phobius"/>
    </source>
</evidence>
<evidence type="ECO:0000313" key="3">
    <source>
        <dbReference type="Proteomes" id="UP000572007"/>
    </source>
</evidence>
<reference evidence="2 3" key="1">
    <citation type="submission" date="2020-04" db="EMBL/GenBank/DDBJ databases">
        <title>MicrobeNet Type strains.</title>
        <authorList>
            <person name="Nicholson A.C."/>
        </authorList>
    </citation>
    <scope>NUCLEOTIDE SEQUENCE [LARGE SCALE GENOMIC DNA]</scope>
    <source>
        <strain evidence="2 3">DSM 44960</strain>
    </source>
</reference>
<name>A0A846WC35_9NOCA</name>
<organism evidence="2 3">
    <name type="scientific">Nocardia coubleae</name>
    <dbReference type="NCBI Taxonomy" id="356147"/>
    <lineage>
        <taxon>Bacteria</taxon>
        <taxon>Bacillati</taxon>
        <taxon>Actinomycetota</taxon>
        <taxon>Actinomycetes</taxon>
        <taxon>Mycobacteriales</taxon>
        <taxon>Nocardiaceae</taxon>
        <taxon>Nocardia</taxon>
    </lineage>
</organism>
<protein>
    <submittedName>
        <fullName evidence="2">Uncharacterized protein</fullName>
    </submittedName>
</protein>
<proteinExistence type="predicted"/>
<dbReference type="RefSeq" id="WP_157105078.1">
    <property type="nucleotide sequence ID" value="NZ_JAAXOM010000006.1"/>
</dbReference>
<keyword evidence="1" id="KW-1133">Transmembrane helix</keyword>
<accession>A0A846WC35</accession>
<comment type="caution">
    <text evidence="2">The sequence shown here is derived from an EMBL/GenBank/DDBJ whole genome shotgun (WGS) entry which is preliminary data.</text>
</comment>
<dbReference type="EMBL" id="JAAXOM010000006">
    <property type="protein sequence ID" value="NKX90343.1"/>
    <property type="molecule type" value="Genomic_DNA"/>
</dbReference>
<gene>
    <name evidence="2" type="ORF">HGA10_23950</name>
</gene>
<dbReference type="AlphaFoldDB" id="A0A846WC35"/>
<feature type="transmembrane region" description="Helical" evidence="1">
    <location>
        <begin position="12"/>
        <end position="29"/>
    </location>
</feature>
<keyword evidence="1" id="KW-0472">Membrane</keyword>